<keyword evidence="1" id="KW-1133">Transmembrane helix</keyword>
<feature type="transmembrane region" description="Helical" evidence="1">
    <location>
        <begin position="208"/>
        <end position="230"/>
    </location>
</feature>
<feature type="transmembrane region" description="Helical" evidence="1">
    <location>
        <begin position="237"/>
        <end position="255"/>
    </location>
</feature>
<name>A0ABN2D5G5_9ACTN</name>
<feature type="transmembrane region" description="Helical" evidence="1">
    <location>
        <begin position="20"/>
        <end position="38"/>
    </location>
</feature>
<feature type="transmembrane region" description="Helical" evidence="1">
    <location>
        <begin position="305"/>
        <end position="323"/>
    </location>
</feature>
<organism evidence="2 3">
    <name type="scientific">Kribbella hippodromi</name>
    <dbReference type="NCBI Taxonomy" id="434347"/>
    <lineage>
        <taxon>Bacteria</taxon>
        <taxon>Bacillati</taxon>
        <taxon>Actinomycetota</taxon>
        <taxon>Actinomycetes</taxon>
        <taxon>Propionibacteriales</taxon>
        <taxon>Kribbellaceae</taxon>
        <taxon>Kribbella</taxon>
    </lineage>
</organism>
<feature type="transmembrane region" description="Helical" evidence="1">
    <location>
        <begin position="162"/>
        <end position="188"/>
    </location>
</feature>
<keyword evidence="1" id="KW-0812">Transmembrane</keyword>
<keyword evidence="1" id="KW-0472">Membrane</keyword>
<evidence type="ECO:0000256" key="1">
    <source>
        <dbReference type="SAM" id="Phobius"/>
    </source>
</evidence>
<keyword evidence="3" id="KW-1185">Reference proteome</keyword>
<dbReference type="EMBL" id="BAAAPH010000008">
    <property type="protein sequence ID" value="GAA1570904.1"/>
    <property type="molecule type" value="Genomic_DNA"/>
</dbReference>
<dbReference type="Proteomes" id="UP001501705">
    <property type="component" value="Unassembled WGS sequence"/>
</dbReference>
<sequence>MIRLTKVELRRLTARRLTVIGIAGLFVITVMLLVGTWLNARPLSASAQQEAQQQYQMAHKDWVEHAADNLKQCAADWKTQPDPKPKLEEMCANPEPKPGDFGKPATVFTEVMPGLLQGSAYFLAFAAFLIGASFIGAEFGSGAIGNWMTFEPRRLRVYGSKLAAAATGFVPIATVVLGIILLGTFLIIDQLGDTSSATAKAWGDLSATAGRAVLTTALAAAIGSVTGLLLRHTAAAIGVVMGYLVLAEGVFGSFLEKAQPWLVRLNFDAFVRHDAHYYVTECKTASDGGYICDAIQKTLTFEHGAWYLAILTVLAVLLGAWVFHHRDINS</sequence>
<evidence type="ECO:0008006" key="4">
    <source>
        <dbReference type="Google" id="ProtNLM"/>
    </source>
</evidence>
<accession>A0ABN2D5G5</accession>
<feature type="transmembrane region" description="Helical" evidence="1">
    <location>
        <begin position="120"/>
        <end position="141"/>
    </location>
</feature>
<reference evidence="2 3" key="1">
    <citation type="journal article" date="2019" name="Int. J. Syst. Evol. Microbiol.">
        <title>The Global Catalogue of Microorganisms (GCM) 10K type strain sequencing project: providing services to taxonomists for standard genome sequencing and annotation.</title>
        <authorList>
            <consortium name="The Broad Institute Genomics Platform"/>
            <consortium name="The Broad Institute Genome Sequencing Center for Infectious Disease"/>
            <person name="Wu L."/>
            <person name="Ma J."/>
        </authorList>
    </citation>
    <scope>NUCLEOTIDE SEQUENCE [LARGE SCALE GENOMIC DNA]</scope>
    <source>
        <strain evidence="2 3">JCM 15572</strain>
    </source>
</reference>
<protein>
    <recommendedName>
        <fullName evidence="4">ABC-2 type transport system permease protein</fullName>
    </recommendedName>
</protein>
<dbReference type="PANTHER" id="PTHR37305">
    <property type="entry name" value="INTEGRAL MEMBRANE PROTEIN-RELATED"/>
    <property type="match status" value="1"/>
</dbReference>
<evidence type="ECO:0000313" key="3">
    <source>
        <dbReference type="Proteomes" id="UP001501705"/>
    </source>
</evidence>
<dbReference type="RefSeq" id="WP_344234017.1">
    <property type="nucleotide sequence ID" value="NZ_BAAAPH010000008.1"/>
</dbReference>
<evidence type="ECO:0000313" key="2">
    <source>
        <dbReference type="EMBL" id="GAA1570904.1"/>
    </source>
</evidence>
<dbReference type="PANTHER" id="PTHR37305:SF1">
    <property type="entry name" value="MEMBRANE PROTEIN"/>
    <property type="match status" value="1"/>
</dbReference>
<comment type="caution">
    <text evidence="2">The sequence shown here is derived from an EMBL/GenBank/DDBJ whole genome shotgun (WGS) entry which is preliminary data.</text>
</comment>
<gene>
    <name evidence="2" type="ORF">GCM10009804_29170</name>
</gene>
<proteinExistence type="predicted"/>